<keyword evidence="5 6" id="KW-0472">Membrane</keyword>
<evidence type="ECO:0000313" key="7">
    <source>
        <dbReference type="EMBL" id="KHS56476.1"/>
    </source>
</evidence>
<dbReference type="AlphaFoldDB" id="A0A0B3VI27"/>
<proteinExistence type="predicted"/>
<dbReference type="STRING" id="1577792.QX51_13630"/>
<reference evidence="7 8" key="1">
    <citation type="submission" date="2014-12" db="EMBL/GenBank/DDBJ databases">
        <title>Draft genome sequence of Terrisporobacter sp. 08-306576, isolated from the blood culture of a bacteremia patient.</title>
        <authorList>
            <person name="Lund L.C."/>
            <person name="Sydenham T.V."/>
            <person name="Hogh S.V."/>
            <person name="Skov M.N."/>
            <person name="Kemp M."/>
            <person name="Justesen U.S."/>
        </authorList>
    </citation>
    <scope>NUCLEOTIDE SEQUENCE [LARGE SCALE GENOMIC DNA]</scope>
    <source>
        <strain evidence="7 8">08-306576</strain>
    </source>
</reference>
<dbReference type="EMBL" id="JWHR01000112">
    <property type="protein sequence ID" value="KHS56476.1"/>
    <property type="molecule type" value="Genomic_DNA"/>
</dbReference>
<dbReference type="InterPro" id="IPR005598">
    <property type="entry name" value="ATP_synth_I"/>
</dbReference>
<accession>A0A0B3VI27</accession>
<evidence type="ECO:0000256" key="5">
    <source>
        <dbReference type="ARBA" id="ARBA00023136"/>
    </source>
</evidence>
<feature type="transmembrane region" description="Helical" evidence="6">
    <location>
        <begin position="37"/>
        <end position="57"/>
    </location>
</feature>
<keyword evidence="3 6" id="KW-0812">Transmembrane</keyword>
<dbReference type="Proteomes" id="UP000031189">
    <property type="component" value="Unassembled WGS sequence"/>
</dbReference>
<evidence type="ECO:0000256" key="3">
    <source>
        <dbReference type="ARBA" id="ARBA00022692"/>
    </source>
</evidence>
<keyword evidence="4 6" id="KW-1133">Transmembrane helix</keyword>
<feature type="transmembrane region" description="Helical" evidence="6">
    <location>
        <begin position="78"/>
        <end position="94"/>
    </location>
</feature>
<gene>
    <name evidence="7" type="ORF">QX51_13630</name>
</gene>
<sequence length="129" mass="14203">MDIKVQQEVNEVSKGICVYAVIVGLISFIISKEPIHIILGVVFGSIIAILNFRLLAITMEKAVDYSPGKAQAYSGIRYLIRMFIVAAVVFVSVKNPNINVIGTVLGLISTQIVIFIKKLIISRISRKEV</sequence>
<protein>
    <submittedName>
        <fullName evidence="7">ATP synthase subunit I</fullName>
    </submittedName>
</protein>
<evidence type="ECO:0000256" key="4">
    <source>
        <dbReference type="ARBA" id="ARBA00022989"/>
    </source>
</evidence>
<feature type="transmembrane region" description="Helical" evidence="6">
    <location>
        <begin position="12"/>
        <end position="31"/>
    </location>
</feature>
<evidence type="ECO:0000256" key="1">
    <source>
        <dbReference type="ARBA" id="ARBA00004651"/>
    </source>
</evidence>
<feature type="transmembrane region" description="Helical" evidence="6">
    <location>
        <begin position="100"/>
        <end position="120"/>
    </location>
</feature>
<evidence type="ECO:0000256" key="6">
    <source>
        <dbReference type="SAM" id="Phobius"/>
    </source>
</evidence>
<keyword evidence="8" id="KW-1185">Reference proteome</keyword>
<dbReference type="OrthoDB" id="1711023at2"/>
<comment type="caution">
    <text evidence="7">The sequence shown here is derived from an EMBL/GenBank/DDBJ whole genome shotgun (WGS) entry which is preliminary data.</text>
</comment>
<comment type="subcellular location">
    <subcellularLocation>
        <location evidence="1">Cell membrane</location>
        <topology evidence="1">Multi-pass membrane protein</topology>
    </subcellularLocation>
</comment>
<dbReference type="RefSeq" id="WP_039680444.1">
    <property type="nucleotide sequence ID" value="NZ_JAWGXO010000009.1"/>
</dbReference>
<dbReference type="Pfam" id="PF03899">
    <property type="entry name" value="ATP-synt_I"/>
    <property type="match status" value="1"/>
</dbReference>
<keyword evidence="2" id="KW-1003">Cell membrane</keyword>
<name>A0A0B3VI27_9FIRM</name>
<dbReference type="GO" id="GO:0005886">
    <property type="term" value="C:plasma membrane"/>
    <property type="evidence" value="ECO:0007669"/>
    <property type="project" value="UniProtKB-SubCell"/>
</dbReference>
<evidence type="ECO:0000256" key="2">
    <source>
        <dbReference type="ARBA" id="ARBA00022475"/>
    </source>
</evidence>
<evidence type="ECO:0000313" key="8">
    <source>
        <dbReference type="Proteomes" id="UP000031189"/>
    </source>
</evidence>
<organism evidence="7 8">
    <name type="scientific">Terrisporobacter othiniensis</name>
    <dbReference type="NCBI Taxonomy" id="1577792"/>
    <lineage>
        <taxon>Bacteria</taxon>
        <taxon>Bacillati</taxon>
        <taxon>Bacillota</taxon>
        <taxon>Clostridia</taxon>
        <taxon>Peptostreptococcales</taxon>
        <taxon>Peptostreptococcaceae</taxon>
        <taxon>Terrisporobacter</taxon>
    </lineage>
</organism>